<dbReference type="AlphaFoldDB" id="A0A382YWL4"/>
<dbReference type="PROSITE" id="PS01322">
    <property type="entry name" value="PHOSPHOTRIESTERASE_1"/>
    <property type="match status" value="1"/>
</dbReference>
<reference evidence="1" key="1">
    <citation type="submission" date="2018-05" db="EMBL/GenBank/DDBJ databases">
        <authorList>
            <person name="Lanie J.A."/>
            <person name="Ng W.-L."/>
            <person name="Kazmierczak K.M."/>
            <person name="Andrzejewski T.M."/>
            <person name="Davidsen T.M."/>
            <person name="Wayne K.J."/>
            <person name="Tettelin H."/>
            <person name="Glass J.I."/>
            <person name="Rusch D."/>
            <person name="Podicherti R."/>
            <person name="Tsui H.-C.T."/>
            <person name="Winkler M.E."/>
        </authorList>
    </citation>
    <scope>NUCLEOTIDE SEQUENCE</scope>
</reference>
<feature type="non-terminal residue" evidence="1">
    <location>
        <position position="33"/>
    </location>
</feature>
<evidence type="ECO:0000313" key="1">
    <source>
        <dbReference type="EMBL" id="SVD87511.1"/>
    </source>
</evidence>
<proteinExistence type="predicted"/>
<accession>A0A382YWL4</accession>
<dbReference type="Gene3D" id="3.20.20.140">
    <property type="entry name" value="Metal-dependent hydrolases"/>
    <property type="match status" value="1"/>
</dbReference>
<protein>
    <recommendedName>
        <fullName evidence="2">Phosphotriesterase-related protein</fullName>
    </recommendedName>
</protein>
<sequence length="33" mass="3563">MSKIQTISGMIDSKDIGWTLSHEHLVSGMGGMD</sequence>
<evidence type="ECO:0008006" key="2">
    <source>
        <dbReference type="Google" id="ProtNLM"/>
    </source>
</evidence>
<dbReference type="EMBL" id="UINC01179035">
    <property type="protein sequence ID" value="SVD87511.1"/>
    <property type="molecule type" value="Genomic_DNA"/>
</dbReference>
<gene>
    <name evidence="1" type="ORF">METZ01_LOCUS440365</name>
</gene>
<dbReference type="GO" id="GO:0008270">
    <property type="term" value="F:zinc ion binding"/>
    <property type="evidence" value="ECO:0007669"/>
    <property type="project" value="InterPro"/>
</dbReference>
<organism evidence="1">
    <name type="scientific">marine metagenome</name>
    <dbReference type="NCBI Taxonomy" id="408172"/>
    <lineage>
        <taxon>unclassified sequences</taxon>
        <taxon>metagenomes</taxon>
        <taxon>ecological metagenomes</taxon>
    </lineage>
</organism>
<name>A0A382YWL4_9ZZZZ</name>
<dbReference type="GO" id="GO:0016788">
    <property type="term" value="F:hydrolase activity, acting on ester bonds"/>
    <property type="evidence" value="ECO:0007669"/>
    <property type="project" value="InterPro"/>
</dbReference>
<dbReference type="InterPro" id="IPR017947">
    <property type="entry name" value="AryldialkylPase_Zn-BS"/>
</dbReference>